<dbReference type="PROSITE" id="PS50850">
    <property type="entry name" value="MFS"/>
    <property type="match status" value="1"/>
</dbReference>
<dbReference type="VEuPathDB" id="FungiDB:M747DRAFT_349075"/>
<feature type="transmembrane region" description="Helical" evidence="6">
    <location>
        <begin position="318"/>
        <end position="341"/>
    </location>
</feature>
<evidence type="ECO:0000259" key="7">
    <source>
        <dbReference type="PROSITE" id="PS50850"/>
    </source>
</evidence>
<proteinExistence type="predicted"/>
<comment type="caution">
    <text evidence="8">The sequence shown here is derived from an EMBL/GenBank/DDBJ whole genome shotgun (WGS) entry which is preliminary data.</text>
</comment>
<feature type="transmembrane region" description="Helical" evidence="6">
    <location>
        <begin position="404"/>
        <end position="425"/>
    </location>
</feature>
<feature type="domain" description="Major facilitator superfamily (MFS) profile" evidence="7">
    <location>
        <begin position="58"/>
        <end position="509"/>
    </location>
</feature>
<sequence length="509" mass="55599">MDSPESAPPGHGDHLPGTEIMHDRDPHLVHGSKTGIVLVPQPSEDPHDPLNWAPKWKSIMSQLVTTFVSTASALSMSPMFPAFSDTFDLNNTQLLLITGVCILSFAYVNLIVVPCANIFGRRFVFIAFLSLSVASYVWEALASSYTSFIVARVVNGAGAAVCETVPMQTVADLFFLYERGRWTVAFFTAASFGSFLGPVISGNITQRFGWRSFFWLSMAMTCFNIVTILLFCPETKYHRDPASKPPRHTAHTSLKPDTEGSPTDTSPTVDSKEIYSTQPLPPKPGTGSPCSAQYKLWQPPDPQWKAFILRDTLTPFRICLYPIIFWAAMAISGVANFVLFWNLTESSVLGAPPYNFNASQVGYSNFAFLIGCIIGLVTAGPLSDWVAVKATERNKGVYEAEMRLLGLIPFAALLLLSVLVGAFAILDLWPWPVLLVFGFGLSGLVVSPICSIAVAYAVDSYKPVSGEIMAVITIIRNTFGFIGADVWAVGVGRADVSFWEEVAGLDERF</sequence>
<dbReference type="InterPro" id="IPR036259">
    <property type="entry name" value="MFS_trans_sf"/>
</dbReference>
<keyword evidence="2 6" id="KW-0812">Transmembrane</keyword>
<evidence type="ECO:0000256" key="1">
    <source>
        <dbReference type="ARBA" id="ARBA00004141"/>
    </source>
</evidence>
<feature type="transmembrane region" description="Helical" evidence="6">
    <location>
        <begin position="182"/>
        <end position="201"/>
    </location>
</feature>
<dbReference type="PANTHER" id="PTHR23502">
    <property type="entry name" value="MAJOR FACILITATOR SUPERFAMILY"/>
    <property type="match status" value="1"/>
</dbReference>
<feature type="transmembrane region" description="Helical" evidence="6">
    <location>
        <begin position="431"/>
        <end position="458"/>
    </location>
</feature>
<feature type="transmembrane region" description="Helical" evidence="6">
    <location>
        <begin position="153"/>
        <end position="175"/>
    </location>
</feature>
<dbReference type="OMA" id="FFWLSMA"/>
<dbReference type="Pfam" id="PF07690">
    <property type="entry name" value="MFS_1"/>
    <property type="match status" value="1"/>
</dbReference>
<dbReference type="GO" id="GO:0022857">
    <property type="term" value="F:transmembrane transporter activity"/>
    <property type="evidence" value="ECO:0007669"/>
    <property type="project" value="InterPro"/>
</dbReference>
<accession>A0A100IUE1</accession>
<reference evidence="9" key="1">
    <citation type="journal article" date="2016" name="Genome Announc.">
        <title>Draft genome sequence of Aspergillus niger strain An76.</title>
        <authorList>
            <person name="Gong W."/>
            <person name="Cheng Z."/>
            <person name="Zhang H."/>
            <person name="Liu L."/>
            <person name="Gao P."/>
            <person name="Wang L."/>
        </authorList>
    </citation>
    <scope>NUCLEOTIDE SEQUENCE [LARGE SCALE GENOMIC DNA]</scope>
    <source>
        <strain evidence="9">An76</strain>
    </source>
</reference>
<feature type="transmembrane region" description="Helical" evidence="6">
    <location>
        <begin position="361"/>
        <end position="383"/>
    </location>
</feature>
<feature type="transmembrane region" description="Helical" evidence="6">
    <location>
        <begin position="123"/>
        <end position="141"/>
    </location>
</feature>
<dbReference type="AlphaFoldDB" id="A0A100IUE1"/>
<gene>
    <name evidence="8" type="ORF">ABL_10110</name>
</gene>
<feature type="compositionally biased region" description="Basic and acidic residues" evidence="5">
    <location>
        <begin position="11"/>
        <end position="24"/>
    </location>
</feature>
<feature type="transmembrane region" description="Helical" evidence="6">
    <location>
        <begin position="95"/>
        <end position="116"/>
    </location>
</feature>
<dbReference type="VEuPathDB" id="FungiDB:ATCC64974_33670"/>
<feature type="region of interest" description="Disordered" evidence="5">
    <location>
        <begin position="1"/>
        <end position="24"/>
    </location>
</feature>
<evidence type="ECO:0000256" key="2">
    <source>
        <dbReference type="ARBA" id="ARBA00022692"/>
    </source>
</evidence>
<dbReference type="Proteomes" id="UP000068243">
    <property type="component" value="Unassembled WGS sequence"/>
</dbReference>
<dbReference type="InterPro" id="IPR011701">
    <property type="entry name" value="MFS"/>
</dbReference>
<dbReference type="PANTHER" id="PTHR23502:SF149">
    <property type="entry name" value="TRANSPORTER, PUTATIVE-RELATED"/>
    <property type="match status" value="1"/>
</dbReference>
<dbReference type="InterPro" id="IPR020846">
    <property type="entry name" value="MFS_dom"/>
</dbReference>
<organism evidence="8 9">
    <name type="scientific">Aspergillus niger</name>
    <dbReference type="NCBI Taxonomy" id="5061"/>
    <lineage>
        <taxon>Eukaryota</taxon>
        <taxon>Fungi</taxon>
        <taxon>Dikarya</taxon>
        <taxon>Ascomycota</taxon>
        <taxon>Pezizomycotina</taxon>
        <taxon>Eurotiomycetes</taxon>
        <taxon>Eurotiomycetidae</taxon>
        <taxon>Eurotiales</taxon>
        <taxon>Aspergillaceae</taxon>
        <taxon>Aspergillus</taxon>
        <taxon>Aspergillus subgen. Circumdati</taxon>
    </lineage>
</organism>
<evidence type="ECO:0000313" key="9">
    <source>
        <dbReference type="Proteomes" id="UP000068243"/>
    </source>
</evidence>
<evidence type="ECO:0000256" key="4">
    <source>
        <dbReference type="ARBA" id="ARBA00023136"/>
    </source>
</evidence>
<protein>
    <submittedName>
        <fullName evidence="8">MFS transporter</fullName>
    </submittedName>
</protein>
<keyword evidence="4 6" id="KW-0472">Membrane</keyword>
<dbReference type="VEuPathDB" id="FungiDB:An12g10290"/>
<name>A0A100IUE1_ASPNG</name>
<dbReference type="SUPFAM" id="SSF103473">
    <property type="entry name" value="MFS general substrate transporter"/>
    <property type="match status" value="1"/>
</dbReference>
<dbReference type="OrthoDB" id="5215911at2759"/>
<feature type="transmembrane region" description="Helical" evidence="6">
    <location>
        <begin position="213"/>
        <end position="232"/>
    </location>
</feature>
<dbReference type="EMBL" id="BCMY01000029">
    <property type="protein sequence ID" value="GAQ47449.1"/>
    <property type="molecule type" value="Genomic_DNA"/>
</dbReference>
<evidence type="ECO:0000313" key="8">
    <source>
        <dbReference type="EMBL" id="GAQ47449.1"/>
    </source>
</evidence>
<dbReference type="Gene3D" id="1.20.1250.20">
    <property type="entry name" value="MFS general substrate transporter like domains"/>
    <property type="match status" value="1"/>
</dbReference>
<evidence type="ECO:0000256" key="3">
    <source>
        <dbReference type="ARBA" id="ARBA00022989"/>
    </source>
</evidence>
<keyword evidence="3 6" id="KW-1133">Transmembrane helix</keyword>
<evidence type="ECO:0000256" key="6">
    <source>
        <dbReference type="SAM" id="Phobius"/>
    </source>
</evidence>
<comment type="subcellular location">
    <subcellularLocation>
        <location evidence="1">Membrane</location>
        <topology evidence="1">Multi-pass membrane protein</topology>
    </subcellularLocation>
</comment>
<feature type="region of interest" description="Disordered" evidence="5">
    <location>
        <begin position="238"/>
        <end position="289"/>
    </location>
</feature>
<evidence type="ECO:0000256" key="5">
    <source>
        <dbReference type="SAM" id="MobiDB-lite"/>
    </source>
</evidence>
<feature type="compositionally biased region" description="Polar residues" evidence="5">
    <location>
        <begin position="260"/>
        <end position="278"/>
    </location>
</feature>
<dbReference type="VEuPathDB" id="FungiDB:ASPNIDRAFT2_1150808"/>
<dbReference type="GO" id="GO:0005886">
    <property type="term" value="C:plasma membrane"/>
    <property type="evidence" value="ECO:0007669"/>
    <property type="project" value="TreeGrafter"/>
</dbReference>